<dbReference type="EMBL" id="CAVNYO010000138">
    <property type="protein sequence ID" value="CAK5268638.1"/>
    <property type="molecule type" value="Genomic_DNA"/>
</dbReference>
<organism evidence="1 2">
    <name type="scientific">Mycena citricolor</name>
    <dbReference type="NCBI Taxonomy" id="2018698"/>
    <lineage>
        <taxon>Eukaryota</taxon>
        <taxon>Fungi</taxon>
        <taxon>Dikarya</taxon>
        <taxon>Basidiomycota</taxon>
        <taxon>Agaricomycotina</taxon>
        <taxon>Agaricomycetes</taxon>
        <taxon>Agaricomycetidae</taxon>
        <taxon>Agaricales</taxon>
        <taxon>Marasmiineae</taxon>
        <taxon>Mycenaceae</taxon>
        <taxon>Mycena</taxon>
    </lineage>
</organism>
<keyword evidence="2" id="KW-1185">Reference proteome</keyword>
<reference evidence="1" key="1">
    <citation type="submission" date="2023-11" db="EMBL/GenBank/DDBJ databases">
        <authorList>
            <person name="De Vega J J."/>
            <person name="De Vega J J."/>
        </authorList>
    </citation>
    <scope>NUCLEOTIDE SEQUENCE</scope>
</reference>
<sequence length="290" mass="32733">MPKRCRGSKQELIKDEASKGALPRLVPLSVHKNKDGSGVLFFSIDKYRDLDLAFAILRPKMTTLWVPAMSGRVNILNSEGDDEKRAKLIDPEGVPYCVYMGLNIQRRISESTIVHQLLPGQGSMAKHGNQGIRFDATDSWHYPPKHYLPWRHSPAGHVPICIGFEPTHGPGTEGVAITELSKGRGMQDIRQRIEPLIPRDMRGRQKALLRIELWPGCKRVSRSIVLMEDESKYVTRTRLGKELAKIFEAFVTQYMPSTVKISPQQLRIMELCSEDGRIFVARVGIVPGRI</sequence>
<name>A0AAD2H5P2_9AGAR</name>
<dbReference type="Proteomes" id="UP001295794">
    <property type="component" value="Unassembled WGS sequence"/>
</dbReference>
<accession>A0AAD2H5P2</accession>
<evidence type="ECO:0000313" key="1">
    <source>
        <dbReference type="EMBL" id="CAK5268638.1"/>
    </source>
</evidence>
<evidence type="ECO:0000313" key="2">
    <source>
        <dbReference type="Proteomes" id="UP001295794"/>
    </source>
</evidence>
<comment type="caution">
    <text evidence="1">The sequence shown here is derived from an EMBL/GenBank/DDBJ whole genome shotgun (WGS) entry which is preliminary data.</text>
</comment>
<protein>
    <submittedName>
        <fullName evidence="1">Uncharacterized protein</fullName>
    </submittedName>
</protein>
<gene>
    <name evidence="1" type="ORF">MYCIT1_LOCUS11926</name>
</gene>
<dbReference type="AlphaFoldDB" id="A0AAD2H5P2"/>
<proteinExistence type="predicted"/>